<evidence type="ECO:0000313" key="1">
    <source>
        <dbReference type="EMBL" id="MBX09978.1"/>
    </source>
</evidence>
<dbReference type="PANTHER" id="PTHR42886">
    <property type="entry name" value="RE40534P-RELATED"/>
    <property type="match status" value="1"/>
</dbReference>
<proteinExistence type="predicted"/>
<sequence length="149" mass="16977">MVVNISGRFNLERGIEGRLGKDFLQRIKQDGYINVINRKGKFEYRVTEKSLMDRLTTDTRAACLLIHKECRVLTVHGSADNIVPPEDASEFAKLIPNHKVHIIEGADHVYTSHQNELSSVVLDFLSEDIKPDKSMSELPKVENSLRSRF</sequence>
<name>A0A2P2KWB1_RHIMU</name>
<organism evidence="1">
    <name type="scientific">Rhizophora mucronata</name>
    <name type="common">Asiatic mangrove</name>
    <dbReference type="NCBI Taxonomy" id="61149"/>
    <lineage>
        <taxon>Eukaryota</taxon>
        <taxon>Viridiplantae</taxon>
        <taxon>Streptophyta</taxon>
        <taxon>Embryophyta</taxon>
        <taxon>Tracheophyta</taxon>
        <taxon>Spermatophyta</taxon>
        <taxon>Magnoliopsida</taxon>
        <taxon>eudicotyledons</taxon>
        <taxon>Gunneridae</taxon>
        <taxon>Pentapetalae</taxon>
        <taxon>rosids</taxon>
        <taxon>fabids</taxon>
        <taxon>Malpighiales</taxon>
        <taxon>Rhizophoraceae</taxon>
        <taxon>Rhizophora</taxon>
    </lineage>
</organism>
<reference evidence="1" key="1">
    <citation type="submission" date="2018-02" db="EMBL/GenBank/DDBJ databases">
        <title>Rhizophora mucronata_Transcriptome.</title>
        <authorList>
            <person name="Meera S.P."/>
            <person name="Sreeshan A."/>
            <person name="Augustine A."/>
        </authorList>
    </citation>
    <scope>NUCLEOTIDE SEQUENCE</scope>
    <source>
        <tissue evidence="1">Leaf</tissue>
    </source>
</reference>
<protein>
    <submittedName>
        <fullName evidence="1">Uncharacterized protein LOC105122188</fullName>
    </submittedName>
</protein>
<dbReference type="EMBL" id="GGEC01029494">
    <property type="protein sequence ID" value="MBX09978.1"/>
    <property type="molecule type" value="Transcribed_RNA"/>
</dbReference>
<dbReference type="PANTHER" id="PTHR42886:SF38">
    <property type="entry name" value="ALPHA_BETA-HYDROLASES SUPERFAMILY PROTEIN"/>
    <property type="match status" value="1"/>
</dbReference>
<dbReference type="Gene3D" id="3.40.50.1820">
    <property type="entry name" value="alpha/beta hydrolase"/>
    <property type="match status" value="1"/>
</dbReference>
<dbReference type="InterPro" id="IPR029058">
    <property type="entry name" value="AB_hydrolase_fold"/>
</dbReference>
<dbReference type="AlphaFoldDB" id="A0A2P2KWB1"/>
<accession>A0A2P2KWB1</accession>
<dbReference type="SUPFAM" id="SSF53474">
    <property type="entry name" value="alpha/beta-Hydrolases"/>
    <property type="match status" value="1"/>
</dbReference>